<comment type="function">
    <text evidence="6">Global transcriptional regulator that plays a key role in stress response and exerts either positive or negative regulation of genes. Acts by interacting with the C-terminal domain of the alpha subunit of the RNA polymerase (RNAP). This interaction can enhance binding of RNAP to the promoter region of target genes and stimulate their transcription, or block interaction of RNAP with activator.</text>
</comment>
<dbReference type="CDD" id="cd03032">
    <property type="entry name" value="ArsC_Spx"/>
    <property type="match status" value="1"/>
</dbReference>
<dbReference type="InterPro" id="IPR006660">
    <property type="entry name" value="Arsenate_reductase-like"/>
</dbReference>
<dbReference type="EMBL" id="JABASA010000008">
    <property type="protein sequence ID" value="NMD49078.1"/>
    <property type="molecule type" value="Genomic_DNA"/>
</dbReference>
<keyword evidence="5 6" id="KW-0676">Redox-active center</keyword>
<dbReference type="RefSeq" id="WP_003088455.1">
    <property type="nucleotide sequence ID" value="NZ_CP043405.1"/>
</dbReference>
<comment type="subunit">
    <text evidence="6">Interacts with the C-terminal domain of the alpha subunit of the RNAP.</text>
</comment>
<evidence type="ECO:0000256" key="1">
    <source>
        <dbReference type="ARBA" id="ARBA00022490"/>
    </source>
</evidence>
<dbReference type="SUPFAM" id="SSF52833">
    <property type="entry name" value="Thioredoxin-like"/>
    <property type="match status" value="1"/>
</dbReference>
<evidence type="ECO:0000256" key="3">
    <source>
        <dbReference type="ARBA" id="ARBA00023157"/>
    </source>
</evidence>
<dbReference type="AlphaFoldDB" id="A0A7X9LD63"/>
<dbReference type="Gene3D" id="3.40.30.10">
    <property type="entry name" value="Glutaredoxin"/>
    <property type="match status" value="1"/>
</dbReference>
<dbReference type="GO" id="GO:0045892">
    <property type="term" value="P:negative regulation of DNA-templated transcription"/>
    <property type="evidence" value="ECO:0007669"/>
    <property type="project" value="InterPro"/>
</dbReference>
<dbReference type="PROSITE" id="PS51354">
    <property type="entry name" value="GLUTAREDOXIN_2"/>
    <property type="match status" value="1"/>
</dbReference>
<evidence type="ECO:0000256" key="2">
    <source>
        <dbReference type="ARBA" id="ARBA00023015"/>
    </source>
</evidence>
<dbReference type="InterPro" id="IPR006504">
    <property type="entry name" value="Tscrpt_reg_Spx/MgsR"/>
</dbReference>
<dbReference type="PANTHER" id="PTHR30041:SF7">
    <property type="entry name" value="GLOBAL TRANSCRIPTIONAL REGULATOR SPX"/>
    <property type="match status" value="1"/>
</dbReference>
<keyword evidence="2 6" id="KW-0805">Transcription regulation</keyword>
<organism evidence="7 8">
    <name type="scientific">Streptococcus ratti</name>
    <dbReference type="NCBI Taxonomy" id="1341"/>
    <lineage>
        <taxon>Bacteria</taxon>
        <taxon>Bacillati</taxon>
        <taxon>Bacillota</taxon>
        <taxon>Bacilli</taxon>
        <taxon>Lactobacillales</taxon>
        <taxon>Streptococcaceae</taxon>
        <taxon>Streptococcus</taxon>
    </lineage>
</organism>
<proteinExistence type="inferred from homology"/>
<comment type="subcellular location">
    <subcellularLocation>
        <location evidence="6">Cytoplasm</location>
    </subcellularLocation>
</comment>
<dbReference type="PANTHER" id="PTHR30041">
    <property type="entry name" value="ARSENATE REDUCTASE"/>
    <property type="match status" value="1"/>
</dbReference>
<dbReference type="NCBIfam" id="NF002459">
    <property type="entry name" value="PRK01655.1"/>
    <property type="match status" value="1"/>
</dbReference>
<keyword evidence="4 6" id="KW-0804">Transcription</keyword>
<dbReference type="InterPro" id="IPR023731">
    <property type="entry name" value="Spx"/>
</dbReference>
<dbReference type="GO" id="GO:0005737">
    <property type="term" value="C:cytoplasm"/>
    <property type="evidence" value="ECO:0007669"/>
    <property type="project" value="UniProtKB-SubCell"/>
</dbReference>
<evidence type="ECO:0000256" key="4">
    <source>
        <dbReference type="ARBA" id="ARBA00023163"/>
    </source>
</evidence>
<gene>
    <name evidence="6" type="primary">spx</name>
    <name evidence="7" type="ORF">HHO37_05200</name>
</gene>
<keyword evidence="3 6" id="KW-1015">Disulfide bond</keyword>
<keyword evidence="1 6" id="KW-0963">Cytoplasm</keyword>
<evidence type="ECO:0000256" key="5">
    <source>
        <dbReference type="ARBA" id="ARBA00023284"/>
    </source>
</evidence>
<name>A0A7X9LD63_STRRT</name>
<accession>A0A7X9LD63</accession>
<comment type="caution">
    <text evidence="7">The sequence shown here is derived from an EMBL/GenBank/DDBJ whole genome shotgun (WGS) entry which is preliminary data.</text>
</comment>
<dbReference type="Pfam" id="PF03960">
    <property type="entry name" value="ArsC"/>
    <property type="match status" value="1"/>
</dbReference>
<protein>
    <recommendedName>
        <fullName evidence="6">Global transcriptional regulator Spx</fullName>
    </recommendedName>
</protein>
<reference evidence="7 8" key="1">
    <citation type="submission" date="2020-04" db="EMBL/GenBank/DDBJ databases">
        <title>MicrobeNet Type strains.</title>
        <authorList>
            <person name="Nicholson A.C."/>
        </authorList>
    </citation>
    <scope>NUCLEOTIDE SEQUENCE [LARGE SCALE GENOMIC DNA]</scope>
    <source>
        <strain evidence="7 8">DSM 22768</strain>
    </source>
</reference>
<comment type="similarity">
    <text evidence="6">Belongs to the ArsC family. Spx subfamily.</text>
</comment>
<dbReference type="Proteomes" id="UP000532121">
    <property type="component" value="Unassembled WGS sequence"/>
</dbReference>
<evidence type="ECO:0000313" key="8">
    <source>
        <dbReference type="Proteomes" id="UP000532121"/>
    </source>
</evidence>
<dbReference type="NCBIfam" id="TIGR01617">
    <property type="entry name" value="arsC_related"/>
    <property type="match status" value="1"/>
</dbReference>
<dbReference type="PROSITE" id="PS51353">
    <property type="entry name" value="ARSC"/>
    <property type="match status" value="1"/>
</dbReference>
<sequence>MVTLFLSPSCTSCRKARAWLNKHDVAFREHNIITSPLNRDDLLKILSYTENGTEDIISTRSKVFQKLDIDVDELSVSELINLISKNPSLLRRPIIMDDKRMQIGFNEDEIRAFLPRDYRKQELRQATIKAETEEEDE</sequence>
<feature type="disulfide bond" description="Redox-active" evidence="6">
    <location>
        <begin position="10"/>
        <end position="13"/>
    </location>
</feature>
<evidence type="ECO:0000313" key="7">
    <source>
        <dbReference type="EMBL" id="NMD49078.1"/>
    </source>
</evidence>
<dbReference type="HAMAP" id="MF_01132">
    <property type="entry name" value="Spx"/>
    <property type="match status" value="1"/>
</dbReference>
<dbReference type="InterPro" id="IPR036249">
    <property type="entry name" value="Thioredoxin-like_sf"/>
</dbReference>
<evidence type="ECO:0000256" key="6">
    <source>
        <dbReference type="HAMAP-Rule" id="MF_01132"/>
    </source>
</evidence>